<accession>A0A371NT94</accession>
<name>A0A371NT94_9MICO</name>
<evidence type="ECO:0000256" key="2">
    <source>
        <dbReference type="ARBA" id="ARBA00009773"/>
    </source>
</evidence>
<evidence type="ECO:0000256" key="1">
    <source>
        <dbReference type="ARBA" id="ARBA00004651"/>
    </source>
</evidence>
<keyword evidence="11" id="KW-1185">Reference proteome</keyword>
<keyword evidence="6 9" id="KW-1133">Transmembrane helix</keyword>
<comment type="caution">
    <text evidence="10">The sequence shown here is derived from an EMBL/GenBank/DDBJ whole genome shotgun (WGS) entry which is preliminary data.</text>
</comment>
<feature type="region of interest" description="Disordered" evidence="8">
    <location>
        <begin position="1"/>
        <end position="23"/>
    </location>
</feature>
<dbReference type="AlphaFoldDB" id="A0A371NT94"/>
<comment type="subcellular location">
    <subcellularLocation>
        <location evidence="1">Cell membrane</location>
        <topology evidence="1">Multi-pass membrane protein</topology>
    </subcellularLocation>
</comment>
<evidence type="ECO:0000256" key="3">
    <source>
        <dbReference type="ARBA" id="ARBA00022448"/>
    </source>
</evidence>
<feature type="transmembrane region" description="Helical" evidence="9">
    <location>
        <begin position="265"/>
        <end position="294"/>
    </location>
</feature>
<evidence type="ECO:0000256" key="6">
    <source>
        <dbReference type="ARBA" id="ARBA00022989"/>
    </source>
</evidence>
<evidence type="ECO:0000313" key="10">
    <source>
        <dbReference type="EMBL" id="REJ04825.1"/>
    </source>
</evidence>
<evidence type="ECO:0000256" key="9">
    <source>
        <dbReference type="SAM" id="Phobius"/>
    </source>
</evidence>
<dbReference type="OrthoDB" id="4016357at2"/>
<evidence type="ECO:0000313" key="11">
    <source>
        <dbReference type="Proteomes" id="UP000262172"/>
    </source>
</evidence>
<dbReference type="Pfam" id="PF01594">
    <property type="entry name" value="AI-2E_transport"/>
    <property type="match status" value="1"/>
</dbReference>
<dbReference type="Proteomes" id="UP000262172">
    <property type="component" value="Unassembled WGS sequence"/>
</dbReference>
<organism evidence="10 11">
    <name type="scientific">Microbacterium bovistercoris</name>
    <dbReference type="NCBI Taxonomy" id="2293570"/>
    <lineage>
        <taxon>Bacteria</taxon>
        <taxon>Bacillati</taxon>
        <taxon>Actinomycetota</taxon>
        <taxon>Actinomycetes</taxon>
        <taxon>Micrococcales</taxon>
        <taxon>Microbacteriaceae</taxon>
        <taxon>Microbacterium</taxon>
    </lineage>
</organism>
<dbReference type="PANTHER" id="PTHR21716">
    <property type="entry name" value="TRANSMEMBRANE PROTEIN"/>
    <property type="match status" value="1"/>
</dbReference>
<gene>
    <name evidence="10" type="ORF">DY023_13005</name>
</gene>
<dbReference type="PANTHER" id="PTHR21716:SF53">
    <property type="entry name" value="PERMEASE PERM-RELATED"/>
    <property type="match status" value="1"/>
</dbReference>
<dbReference type="GO" id="GO:0005886">
    <property type="term" value="C:plasma membrane"/>
    <property type="evidence" value="ECO:0007669"/>
    <property type="project" value="UniProtKB-SubCell"/>
</dbReference>
<feature type="transmembrane region" description="Helical" evidence="9">
    <location>
        <begin position="176"/>
        <end position="201"/>
    </location>
</feature>
<keyword evidence="4" id="KW-1003">Cell membrane</keyword>
<dbReference type="InterPro" id="IPR002549">
    <property type="entry name" value="AI-2E-like"/>
</dbReference>
<feature type="transmembrane region" description="Helical" evidence="9">
    <location>
        <begin position="238"/>
        <end position="259"/>
    </location>
</feature>
<dbReference type="EMBL" id="QUAB01000045">
    <property type="protein sequence ID" value="REJ04825.1"/>
    <property type="molecule type" value="Genomic_DNA"/>
</dbReference>
<protein>
    <submittedName>
        <fullName evidence="10">AI-2E family transporter</fullName>
    </submittedName>
</protein>
<evidence type="ECO:0000256" key="5">
    <source>
        <dbReference type="ARBA" id="ARBA00022692"/>
    </source>
</evidence>
<feature type="compositionally biased region" description="Low complexity" evidence="8">
    <location>
        <begin position="10"/>
        <end position="23"/>
    </location>
</feature>
<keyword evidence="7 9" id="KW-0472">Membrane</keyword>
<feature type="transmembrane region" description="Helical" evidence="9">
    <location>
        <begin position="37"/>
        <end position="57"/>
    </location>
</feature>
<feature type="transmembrane region" description="Helical" evidence="9">
    <location>
        <begin position="332"/>
        <end position="365"/>
    </location>
</feature>
<keyword evidence="3" id="KW-0813">Transport</keyword>
<feature type="transmembrane region" description="Helical" evidence="9">
    <location>
        <begin position="93"/>
        <end position="118"/>
    </location>
</feature>
<proteinExistence type="inferred from homology"/>
<feature type="transmembrane region" description="Helical" evidence="9">
    <location>
        <begin position="63"/>
        <end position="81"/>
    </location>
</feature>
<feature type="transmembrane region" description="Helical" evidence="9">
    <location>
        <begin position="301"/>
        <end position="320"/>
    </location>
</feature>
<sequence>MKRTRLLSRTPSAPAVTPAASPSSEGRSVRAILERPLVIAFIATIGVLGGLVLGTAVGSITTVLVYIVLALFVSLGLDPVVKMLERWGMRRGAGIGLVFGVFALLAAAVLVFVLPSIIAQIGQFVVSVRDAAQNLESNEWYRSLPPDAQSALSQALDEASEALSQPSTLAAVGGGALAVGVGIASAVSAGFIVVALTLYFLSSLSGMKQALYSLAPARNRPRFSDITERVTASVGSSLLGSVTISAINAAVVLALHLLLGLPFAVLMATIAFVITLVPLFGSVIFLVLGTLVALLSSPTQAIAFGVFYLIYIQIESYVVTPRIMNRAIAIPAALVLIGAMVGGTLLGILGVLIALPVMATILLIIREIVVPRQDAKV</sequence>
<comment type="similarity">
    <text evidence="2">Belongs to the autoinducer-2 exporter (AI-2E) (TC 2.A.86) family.</text>
</comment>
<reference evidence="10 11" key="1">
    <citation type="submission" date="2018-08" db="EMBL/GenBank/DDBJ databases">
        <title>Isolation, diversity and antifungal activity of Actinobacteria from cow dung.</title>
        <authorList>
            <person name="Ling L."/>
        </authorList>
    </citation>
    <scope>NUCLEOTIDE SEQUENCE [LARGE SCALE GENOMIC DNA]</scope>
    <source>
        <strain evidence="10 11">NEAU-LLE</strain>
    </source>
</reference>
<evidence type="ECO:0000256" key="8">
    <source>
        <dbReference type="SAM" id="MobiDB-lite"/>
    </source>
</evidence>
<evidence type="ECO:0000256" key="7">
    <source>
        <dbReference type="ARBA" id="ARBA00023136"/>
    </source>
</evidence>
<evidence type="ECO:0000256" key="4">
    <source>
        <dbReference type="ARBA" id="ARBA00022475"/>
    </source>
</evidence>
<keyword evidence="5 9" id="KW-0812">Transmembrane</keyword>